<dbReference type="SUPFAM" id="SSF52743">
    <property type="entry name" value="Subtilisin-like"/>
    <property type="match status" value="1"/>
</dbReference>
<reference evidence="2" key="1">
    <citation type="submission" date="2018-03" db="EMBL/GenBank/DDBJ databases">
        <authorList>
            <person name="Guldener U."/>
        </authorList>
    </citation>
    <scope>NUCLEOTIDE SEQUENCE</scope>
</reference>
<feature type="region of interest" description="Disordered" evidence="1">
    <location>
        <begin position="1"/>
        <end position="23"/>
    </location>
</feature>
<evidence type="ECO:0000313" key="3">
    <source>
        <dbReference type="Proteomes" id="UP001187682"/>
    </source>
</evidence>
<evidence type="ECO:0000256" key="1">
    <source>
        <dbReference type="SAM" id="MobiDB-lite"/>
    </source>
</evidence>
<protein>
    <recommendedName>
        <fullName evidence="4">Peptidase_S8 domain-containing protein</fullName>
    </recommendedName>
</protein>
<evidence type="ECO:0000313" key="2">
    <source>
        <dbReference type="EMBL" id="SPO04102.1"/>
    </source>
</evidence>
<gene>
    <name evidence="2" type="ORF">DNG_06785</name>
</gene>
<name>A0AAE8N148_9PEZI</name>
<dbReference type="GO" id="GO:0004252">
    <property type="term" value="F:serine-type endopeptidase activity"/>
    <property type="evidence" value="ECO:0007669"/>
    <property type="project" value="InterPro"/>
</dbReference>
<dbReference type="AlphaFoldDB" id="A0AAE8N148"/>
<feature type="compositionally biased region" description="Polar residues" evidence="1">
    <location>
        <begin position="7"/>
        <end position="23"/>
    </location>
</feature>
<sequence>MFCAASDQGQSSDRTYPPASNGNSFRIGAARSTGGALETVGDLHKLDFLFSGHEVVLDDGGPGEELARFREFEAHTGSSVATALAAGLAALIIECVRLGVLYTNDPDDKTPKDPSVAIRMEDLDNVREKEQMRFALKSSGTDDNTHNRYIEVWQTFSHVASVLKDNLGESSSELETIAGLARVFLRKGVVA</sequence>
<proteinExistence type="predicted"/>
<dbReference type="EMBL" id="ONZQ02000009">
    <property type="protein sequence ID" value="SPO04102.1"/>
    <property type="molecule type" value="Genomic_DNA"/>
</dbReference>
<comment type="caution">
    <text evidence="2">The sequence shown here is derived from an EMBL/GenBank/DDBJ whole genome shotgun (WGS) entry which is preliminary data.</text>
</comment>
<dbReference type="GO" id="GO:0006508">
    <property type="term" value="P:proteolysis"/>
    <property type="evidence" value="ECO:0007669"/>
    <property type="project" value="InterPro"/>
</dbReference>
<keyword evidence="3" id="KW-1185">Reference proteome</keyword>
<accession>A0AAE8N148</accession>
<evidence type="ECO:0008006" key="4">
    <source>
        <dbReference type="Google" id="ProtNLM"/>
    </source>
</evidence>
<dbReference type="Proteomes" id="UP001187682">
    <property type="component" value="Unassembled WGS sequence"/>
</dbReference>
<dbReference type="Gene3D" id="3.40.50.200">
    <property type="entry name" value="Peptidase S8/S53 domain"/>
    <property type="match status" value="1"/>
</dbReference>
<dbReference type="InterPro" id="IPR036852">
    <property type="entry name" value="Peptidase_S8/S53_dom_sf"/>
</dbReference>
<organism evidence="2 3">
    <name type="scientific">Cephalotrichum gorgonifer</name>
    <dbReference type="NCBI Taxonomy" id="2041049"/>
    <lineage>
        <taxon>Eukaryota</taxon>
        <taxon>Fungi</taxon>
        <taxon>Dikarya</taxon>
        <taxon>Ascomycota</taxon>
        <taxon>Pezizomycotina</taxon>
        <taxon>Sordariomycetes</taxon>
        <taxon>Hypocreomycetidae</taxon>
        <taxon>Microascales</taxon>
        <taxon>Microascaceae</taxon>
        <taxon>Cephalotrichum</taxon>
    </lineage>
</organism>